<organism evidence="2 3">
    <name type="scientific">Leptospirillum ferriphilum YSK</name>
    <dbReference type="NCBI Taxonomy" id="1441628"/>
    <lineage>
        <taxon>Bacteria</taxon>
        <taxon>Pseudomonadati</taxon>
        <taxon>Nitrospirota</taxon>
        <taxon>Nitrospiria</taxon>
        <taxon>Nitrospirales</taxon>
        <taxon>Nitrospiraceae</taxon>
        <taxon>Leptospirillum</taxon>
    </lineage>
</organism>
<feature type="transmembrane region" description="Helical" evidence="1">
    <location>
        <begin position="874"/>
        <end position="895"/>
    </location>
</feature>
<proteinExistence type="predicted"/>
<accession>A0A059Y253</accession>
<name>A0A059Y253_9BACT</name>
<feature type="transmembrane region" description="Helical" evidence="1">
    <location>
        <begin position="907"/>
        <end position="927"/>
    </location>
</feature>
<evidence type="ECO:0008006" key="4">
    <source>
        <dbReference type="Google" id="ProtNLM"/>
    </source>
</evidence>
<dbReference type="Pfam" id="PF00873">
    <property type="entry name" value="ACR_tran"/>
    <property type="match status" value="1"/>
</dbReference>
<keyword evidence="1" id="KW-0812">Transmembrane</keyword>
<dbReference type="Gene3D" id="3.30.70.1440">
    <property type="entry name" value="Multidrug efflux transporter AcrB pore domain"/>
    <property type="match status" value="1"/>
</dbReference>
<feature type="transmembrane region" description="Helical" evidence="1">
    <location>
        <begin position="948"/>
        <end position="969"/>
    </location>
</feature>
<feature type="transmembrane region" description="Helical" evidence="1">
    <location>
        <begin position="12"/>
        <end position="32"/>
    </location>
</feature>
<dbReference type="SUPFAM" id="SSF82866">
    <property type="entry name" value="Multidrug efflux transporter AcrB transmembrane domain"/>
    <property type="match status" value="2"/>
</dbReference>
<feature type="transmembrane region" description="Helical" evidence="1">
    <location>
        <begin position="333"/>
        <end position="352"/>
    </location>
</feature>
<dbReference type="KEGG" id="lfp:Y981_04970"/>
<dbReference type="SUPFAM" id="SSF82693">
    <property type="entry name" value="Multidrug efflux transporter AcrB pore domain, PN1, PN2, PC1 and PC2 subdomains"/>
    <property type="match status" value="3"/>
</dbReference>
<sequence length="1027" mass="111972">MFLSNLALKRPVFVGMMLLALVISGAVSYLRLGEDLFPSVSFPILSVTLQEPGTSARVIEQKVTVPLENALSTLPGIQHIHSVSVPGASSVTLIFPDSVRTGRMLARVEEKVQQTRPLLPKDVTHPVISRVTPTEMPLLWILFPLKGSRSPSDRQWLRTHLVSPLRALGGVSSVVSLWPPETVLHVWIRPGDLGRYKGTIDQVIASIKAASLLVPTGKVVQGKQELLVETREDRLTKSSLENLPVVLGAGRQIPLFRIASIDESPEQPVSILRLDGKLAVGLKVYKKHDANGIEVSKEVRHLLADLKFPSSFGGRPIIRMDLSGFVAKNDRELFETLFIGGFLTVVVIFLFLGSWSSTIIASLAIPASVISTFAIMRLAHFTLNTLTMLGLSLVVGILVDDAIVVLENISRHREMGQEPLVAAREGVGEIGLAVLATTFCIVAVFVPVAFMKGVFGKFFHEFGLTVSFAVLMSMLVSLTLTPVLAARMVRGNRATSRKEKKNGDPSVIEKMRGRYRLLLAWCLDHPRVVLLTTVGTLAGVVFLVPGIGIDLVPETDQGVYLVKMTAGLSSSADYADKRFLFVSDKIRQMNGVSSVFYQIGGDPETPINQGYLYVSLKPPKERSITQNESMAEVRQFFTEDSGDKASVDRVSLLGGNSPEIPLQLILMGLDQRRLLSVADQARERLTRIKGLVDVSFQGMSRQEVLIIHPREKTVRDGAVSPFSLAHTLRLMLNEESVATVSGERGIRKVLVGVDPRALTDPSGLARLPLLASNGKVVPLGSVAELDYRSEGERRIRDDRMPSVEINANLSGEKTLGKAIEEIKTVIRPLFPRGYSYRFGGSGDVLQQAVGQFAMAILFSILAVYMVLAAQFENFLTPLVIMISIPVSLVGAILALRLTGTSFNLMSAMGVIILFGLVAKNAILLVDYTNTLRRQGMSCRAALMEACPVRLRPVLMTTVAMIAGMLPMSFGWGAGGALRVPMALVVIGGLLSSMLLTLVVVPVVYDRMNSWYDSLTLRGHHPRQGKNP</sequence>
<dbReference type="InterPro" id="IPR001036">
    <property type="entry name" value="Acrflvin-R"/>
</dbReference>
<evidence type="ECO:0000313" key="2">
    <source>
        <dbReference type="EMBL" id="AIA31641.1"/>
    </source>
</evidence>
<dbReference type="GO" id="GO:0042910">
    <property type="term" value="F:xenobiotic transmembrane transporter activity"/>
    <property type="evidence" value="ECO:0007669"/>
    <property type="project" value="TreeGrafter"/>
</dbReference>
<protein>
    <recommendedName>
        <fullName evidence="4">Acriflavin resistance protein</fullName>
    </recommendedName>
</protein>
<dbReference type="AlphaFoldDB" id="A0A059Y253"/>
<dbReference type="Proteomes" id="UP000027059">
    <property type="component" value="Chromosome"/>
</dbReference>
<evidence type="ECO:0000256" key="1">
    <source>
        <dbReference type="SAM" id="Phobius"/>
    </source>
</evidence>
<dbReference type="GO" id="GO:0005886">
    <property type="term" value="C:plasma membrane"/>
    <property type="evidence" value="ECO:0007669"/>
    <property type="project" value="TreeGrafter"/>
</dbReference>
<dbReference type="Gene3D" id="3.30.2090.10">
    <property type="entry name" value="Multidrug efflux transporter AcrB TolC docking domain, DN and DC subdomains"/>
    <property type="match status" value="2"/>
</dbReference>
<reference evidence="2 3" key="2">
    <citation type="journal article" date="2015" name="Biomed. Res. Int.">
        <title>Effects of Arsenite Resistance on the Growth and Functional Gene Expression of Leptospirillum ferriphilum and Acidithiobacillus thiooxidans in Pure Culture and Coculture.</title>
        <authorList>
            <person name="Jiang H."/>
            <person name="Liang Y."/>
            <person name="Yin H."/>
            <person name="Xiao Y."/>
            <person name="Guo X."/>
            <person name="Xu Y."/>
            <person name="Hu Q."/>
            <person name="Liu H."/>
            <person name="Liu X."/>
        </authorList>
    </citation>
    <scope>NUCLEOTIDE SEQUENCE [LARGE SCALE GENOMIC DNA]</scope>
    <source>
        <strain evidence="2 3">YSK</strain>
    </source>
</reference>
<dbReference type="HOGENOM" id="CLU_002755_1_2_0"/>
<dbReference type="Gene3D" id="1.20.1640.10">
    <property type="entry name" value="Multidrug efflux transporter AcrB transmembrane domain"/>
    <property type="match status" value="2"/>
</dbReference>
<dbReference type="SUPFAM" id="SSF82714">
    <property type="entry name" value="Multidrug efflux transporter AcrB TolC docking domain, DN and DC subdomains"/>
    <property type="match status" value="2"/>
</dbReference>
<dbReference type="PANTHER" id="PTHR32063:SF0">
    <property type="entry name" value="SWARMING MOTILITY PROTEIN SWRC"/>
    <property type="match status" value="1"/>
</dbReference>
<dbReference type="OrthoDB" id="9807350at2"/>
<dbReference type="InterPro" id="IPR027463">
    <property type="entry name" value="AcrB_DN_DC_subdom"/>
</dbReference>
<evidence type="ECO:0000313" key="3">
    <source>
        <dbReference type="Proteomes" id="UP000027059"/>
    </source>
</evidence>
<feature type="transmembrane region" description="Helical" evidence="1">
    <location>
        <begin position="427"/>
        <end position="450"/>
    </location>
</feature>
<dbReference type="PANTHER" id="PTHR32063">
    <property type="match status" value="1"/>
</dbReference>
<keyword evidence="1" id="KW-0472">Membrane</keyword>
<dbReference type="Gene3D" id="3.30.70.1430">
    <property type="entry name" value="Multidrug efflux transporter AcrB pore domain"/>
    <property type="match status" value="2"/>
</dbReference>
<dbReference type="RefSeq" id="WP_038505050.1">
    <property type="nucleotide sequence ID" value="NZ_CP007243.1"/>
</dbReference>
<keyword evidence="3" id="KW-1185">Reference proteome</keyword>
<feature type="transmembrane region" description="Helical" evidence="1">
    <location>
        <begin position="462"/>
        <end position="489"/>
    </location>
</feature>
<dbReference type="PRINTS" id="PR00702">
    <property type="entry name" value="ACRIFLAVINRP"/>
</dbReference>
<feature type="transmembrane region" description="Helical" evidence="1">
    <location>
        <begin position="385"/>
        <end position="406"/>
    </location>
</feature>
<dbReference type="EMBL" id="CP007243">
    <property type="protein sequence ID" value="AIA31641.1"/>
    <property type="molecule type" value="Genomic_DNA"/>
</dbReference>
<keyword evidence="1" id="KW-1133">Transmembrane helix</keyword>
<feature type="transmembrane region" description="Helical" evidence="1">
    <location>
        <begin position="848"/>
        <end position="867"/>
    </location>
</feature>
<reference evidence="3" key="1">
    <citation type="submission" date="2014-02" db="EMBL/GenBank/DDBJ databases">
        <title>Complete genome sequence and comparative genomic analysis of the nitrogen-fixing bacterium Leptospirillum ferriphilum YSK.</title>
        <authorList>
            <person name="Guo X."/>
            <person name="Yin H."/>
            <person name="Liang Y."/>
            <person name="Hu Q."/>
            <person name="Ma L."/>
            <person name="Xiao Y."/>
            <person name="Zhang X."/>
            <person name="Qiu G."/>
            <person name="Liu X."/>
        </authorList>
    </citation>
    <scope>NUCLEOTIDE SEQUENCE [LARGE SCALE GENOMIC DNA]</scope>
    <source>
        <strain evidence="3">YSK</strain>
    </source>
</reference>
<feature type="transmembrane region" description="Helical" evidence="1">
    <location>
        <begin position="528"/>
        <end position="549"/>
    </location>
</feature>
<feature type="transmembrane region" description="Helical" evidence="1">
    <location>
        <begin position="981"/>
        <end position="1004"/>
    </location>
</feature>
<feature type="transmembrane region" description="Helical" evidence="1">
    <location>
        <begin position="359"/>
        <end position="379"/>
    </location>
</feature>
<dbReference type="Gene3D" id="3.30.70.1320">
    <property type="entry name" value="Multidrug efflux transporter AcrB pore domain like"/>
    <property type="match status" value="1"/>
</dbReference>
<gene>
    <name evidence="2" type="ORF">Y981_04970</name>
</gene>